<dbReference type="RefSeq" id="WP_086888364.1">
    <property type="nucleotide sequence ID" value="NZ_CP019893.1"/>
</dbReference>
<dbReference type="Proteomes" id="UP000250088">
    <property type="component" value="Chromosome"/>
</dbReference>
<reference evidence="3" key="1">
    <citation type="submission" date="2017-02" db="EMBL/GenBank/DDBJ databases">
        <title>Natronthermophilus aegyptiacus gen. nov.,sp. nov., an aerobic, extremely halophilic alkalithermophilic archaeon isolated from the athalassohaline Wadi An Natrun, Egypt.</title>
        <authorList>
            <person name="Zhao B."/>
        </authorList>
    </citation>
    <scope>NUCLEOTIDE SEQUENCE [LARGE SCALE GENOMIC DNA]</scope>
    <source>
        <strain evidence="3">JW/NM-HA 15</strain>
    </source>
</reference>
<feature type="compositionally biased region" description="Acidic residues" evidence="1">
    <location>
        <begin position="150"/>
        <end position="162"/>
    </location>
</feature>
<gene>
    <name evidence="2" type="ORF">B1756_09770</name>
</gene>
<protein>
    <submittedName>
        <fullName evidence="2">Uncharacterized protein</fullName>
    </submittedName>
</protein>
<keyword evidence="3" id="KW-1185">Reference proteome</keyword>
<evidence type="ECO:0000313" key="2">
    <source>
        <dbReference type="EMBL" id="ARS89986.1"/>
    </source>
</evidence>
<dbReference type="KEGG" id="naj:B1756_09770"/>
<accession>A0A2Z2HS10</accession>
<dbReference type="OrthoDB" id="170548at2157"/>
<dbReference type="GeneID" id="32894367"/>
<organism evidence="2 3">
    <name type="scientific">Natrarchaeobaculum aegyptiacum</name>
    <dbReference type="NCBI Taxonomy" id="745377"/>
    <lineage>
        <taxon>Archaea</taxon>
        <taxon>Methanobacteriati</taxon>
        <taxon>Methanobacteriota</taxon>
        <taxon>Stenosarchaea group</taxon>
        <taxon>Halobacteria</taxon>
        <taxon>Halobacteriales</taxon>
        <taxon>Natrialbaceae</taxon>
        <taxon>Natrarchaeobaculum</taxon>
    </lineage>
</organism>
<feature type="region of interest" description="Disordered" evidence="1">
    <location>
        <begin position="150"/>
        <end position="173"/>
    </location>
</feature>
<evidence type="ECO:0000256" key="1">
    <source>
        <dbReference type="SAM" id="MobiDB-lite"/>
    </source>
</evidence>
<proteinExistence type="predicted"/>
<dbReference type="EMBL" id="CP019893">
    <property type="protein sequence ID" value="ARS89986.1"/>
    <property type="molecule type" value="Genomic_DNA"/>
</dbReference>
<dbReference type="AlphaFoldDB" id="A0A2Z2HS10"/>
<sequence>MRLSIPGMPGVYYDTNTGSTAIGVALTAAGRYAPKPKGYAIQFLPYLWSFEVDLREVPSDHPLQYLHPEGAQSLGTPGPSGPGRPGRSIRDAGDDVEAVLRFVWSVNRAVESATNDLLGRPTDTEGLTIEIQDGSITADGDELETDEFDLEATDRFEDDADTGDGSFDSGNER</sequence>
<name>A0A2Z2HS10_9EURY</name>
<feature type="region of interest" description="Disordered" evidence="1">
    <location>
        <begin position="63"/>
        <end position="91"/>
    </location>
</feature>
<evidence type="ECO:0000313" key="3">
    <source>
        <dbReference type="Proteomes" id="UP000250088"/>
    </source>
</evidence>